<dbReference type="AlphaFoldDB" id="A0A8S3PLY9"/>
<dbReference type="Proteomes" id="UP000683360">
    <property type="component" value="Unassembled WGS sequence"/>
</dbReference>
<dbReference type="InterPro" id="IPR009011">
    <property type="entry name" value="Man6P_isomerase_rcpt-bd_dom_sf"/>
</dbReference>
<dbReference type="GO" id="GO:0030968">
    <property type="term" value="P:endoplasmic reticulum unfolded protein response"/>
    <property type="evidence" value="ECO:0007669"/>
    <property type="project" value="InterPro"/>
</dbReference>
<evidence type="ECO:0000313" key="4">
    <source>
        <dbReference type="Proteomes" id="UP000683360"/>
    </source>
</evidence>
<dbReference type="Gene3D" id="2.70.130.10">
    <property type="entry name" value="Mannose-6-phosphate receptor binding domain"/>
    <property type="match status" value="1"/>
</dbReference>
<feature type="region of interest" description="Disordered" evidence="1">
    <location>
        <begin position="184"/>
        <end position="217"/>
    </location>
</feature>
<proteinExistence type="predicted"/>
<dbReference type="OrthoDB" id="448954at2759"/>
<feature type="region of interest" description="Disordered" evidence="1">
    <location>
        <begin position="262"/>
        <end position="344"/>
    </location>
</feature>
<evidence type="ECO:0000256" key="1">
    <source>
        <dbReference type="SAM" id="MobiDB-lite"/>
    </source>
</evidence>
<name>A0A8S3PLY9_MYTED</name>
<evidence type="ECO:0000313" key="3">
    <source>
        <dbReference type="EMBL" id="CAG2184511.1"/>
    </source>
</evidence>
<protein>
    <submittedName>
        <fullName evidence="3">OS9</fullName>
    </submittedName>
</protein>
<dbReference type="PANTHER" id="PTHR15414:SF5">
    <property type="entry name" value="PROTEIN OS-9"/>
    <property type="match status" value="1"/>
</dbReference>
<dbReference type="InterPro" id="IPR012913">
    <property type="entry name" value="OS9-like_dom"/>
</dbReference>
<feature type="compositionally biased region" description="Low complexity" evidence="1">
    <location>
        <begin position="188"/>
        <end position="217"/>
    </location>
</feature>
<feature type="domain" description="Protein OS9-like" evidence="2">
    <location>
        <begin position="82"/>
        <end position="150"/>
    </location>
</feature>
<feature type="compositionally biased region" description="Polar residues" evidence="1">
    <location>
        <begin position="307"/>
        <end position="344"/>
    </location>
</feature>
<reference evidence="3" key="1">
    <citation type="submission" date="2021-03" db="EMBL/GenBank/DDBJ databases">
        <authorList>
            <person name="Bekaert M."/>
        </authorList>
    </citation>
    <scope>NUCLEOTIDE SEQUENCE</scope>
</reference>
<comment type="caution">
    <text evidence="3">The sequence shown here is derived from an EMBL/GenBank/DDBJ whole genome shotgun (WGS) entry which is preliminary data.</text>
</comment>
<dbReference type="GO" id="GO:0005788">
    <property type="term" value="C:endoplasmic reticulum lumen"/>
    <property type="evidence" value="ECO:0007669"/>
    <property type="project" value="TreeGrafter"/>
</dbReference>
<gene>
    <name evidence="3" type="ORF">MEDL_149</name>
</gene>
<feature type="compositionally biased region" description="Low complexity" evidence="1">
    <location>
        <begin position="271"/>
        <end position="306"/>
    </location>
</feature>
<sequence length="344" mass="38457">MLDIEEINNVNYGIDILKEPVLLKPEVELPVNHIHLTSKYGQRYQCHFPDQVETVRKTEEKEKEALETGIPELLKPLESVPCLLKAKDWWSYEFCYGKYIRQFHIEDGKILGDIVYLGYYDSEKDWSEREESYNKLNRYHSQSYVNGSKCDLTGDKRKTEVRPIHTSVSSRFYTSASSRIHTSVSSRIHTSPSSKIHTSPSSKIHTSPSSKIYTSPSSKIHTSASCKIHTSPSSKIHTSASCKIHTSPSSKIYTSLSSKIHTSPSSKIHTSVSSRIHISPSSKIHTSASSKIHTSTSSKIHTSVSSRIHTSPSSKILTSPSTKINTSPSSKIHTSASNKMHTSV</sequence>
<organism evidence="3 4">
    <name type="scientific">Mytilus edulis</name>
    <name type="common">Blue mussel</name>
    <dbReference type="NCBI Taxonomy" id="6550"/>
    <lineage>
        <taxon>Eukaryota</taxon>
        <taxon>Metazoa</taxon>
        <taxon>Spiralia</taxon>
        <taxon>Lophotrochozoa</taxon>
        <taxon>Mollusca</taxon>
        <taxon>Bivalvia</taxon>
        <taxon>Autobranchia</taxon>
        <taxon>Pteriomorphia</taxon>
        <taxon>Mytilida</taxon>
        <taxon>Mytiloidea</taxon>
        <taxon>Mytilidae</taxon>
        <taxon>Mytilinae</taxon>
        <taxon>Mytilus</taxon>
    </lineage>
</organism>
<keyword evidence="4" id="KW-1185">Reference proteome</keyword>
<evidence type="ECO:0000259" key="2">
    <source>
        <dbReference type="Pfam" id="PF07915"/>
    </source>
</evidence>
<dbReference type="InterPro" id="IPR045149">
    <property type="entry name" value="OS-9-like"/>
</dbReference>
<dbReference type="GO" id="GO:0030970">
    <property type="term" value="P:retrograde protein transport, ER to cytosol"/>
    <property type="evidence" value="ECO:0007669"/>
    <property type="project" value="TreeGrafter"/>
</dbReference>
<accession>A0A8S3PLY9</accession>
<dbReference type="PANTHER" id="PTHR15414">
    <property type="entry name" value="OS-9-RELATED"/>
    <property type="match status" value="1"/>
</dbReference>
<dbReference type="Pfam" id="PF07915">
    <property type="entry name" value="PRKCSH"/>
    <property type="match status" value="1"/>
</dbReference>
<dbReference type="EMBL" id="CAJPWZ010000006">
    <property type="protein sequence ID" value="CAG2184511.1"/>
    <property type="molecule type" value="Genomic_DNA"/>
</dbReference>